<dbReference type="InterPro" id="IPR024078">
    <property type="entry name" value="LmbE-like_dom_sf"/>
</dbReference>
<sequence>MPTVVHISPHPDDESLGAPCTLLSLRDLGWHVVNVAAGLGRPADHERRRAELAAALGVAGFTHEESPSLPGLSRGDDLSRARRVLTRELAGIVERHDAELVIGPHPRDGHHGHETVARAIRQLVWTSRRPLTWWMWPLWTDLPRPTLMVPCGEDHLRTSARMLDQHAGENDRNDYRALQTSMRAANAVRGVETVFGFGSARGDAASVTSAELLTEVTAYRHRWFVGRARTFDQPGQWAPLDDLSILSSARLRPLYRAWLLDVAARRRTPGG</sequence>
<comment type="caution">
    <text evidence="2">The sequence shown here is derived from an EMBL/GenBank/DDBJ whole genome shotgun (WGS) entry which is preliminary data.</text>
</comment>
<organism evidence="2 3">
    <name type="scientific">Actinomycetospora chibensis</name>
    <dbReference type="NCBI Taxonomy" id="663606"/>
    <lineage>
        <taxon>Bacteria</taxon>
        <taxon>Bacillati</taxon>
        <taxon>Actinomycetota</taxon>
        <taxon>Actinomycetes</taxon>
        <taxon>Pseudonocardiales</taxon>
        <taxon>Pseudonocardiaceae</taxon>
        <taxon>Actinomycetospora</taxon>
    </lineage>
</organism>
<keyword evidence="3" id="KW-1185">Reference proteome</keyword>
<dbReference type="Proteomes" id="UP001595909">
    <property type="component" value="Unassembled WGS sequence"/>
</dbReference>
<dbReference type="SUPFAM" id="SSF102588">
    <property type="entry name" value="LmbE-like"/>
    <property type="match status" value="1"/>
</dbReference>
<dbReference type="Pfam" id="PF02585">
    <property type="entry name" value="PIG-L"/>
    <property type="match status" value="1"/>
</dbReference>
<reference evidence="3" key="1">
    <citation type="journal article" date="2019" name="Int. J. Syst. Evol. Microbiol.">
        <title>The Global Catalogue of Microorganisms (GCM) 10K type strain sequencing project: providing services to taxonomists for standard genome sequencing and annotation.</title>
        <authorList>
            <consortium name="The Broad Institute Genomics Platform"/>
            <consortium name="The Broad Institute Genome Sequencing Center for Infectious Disease"/>
            <person name="Wu L."/>
            <person name="Ma J."/>
        </authorList>
    </citation>
    <scope>NUCLEOTIDE SEQUENCE [LARGE SCALE GENOMIC DNA]</scope>
    <source>
        <strain evidence="3">CCUG 50347</strain>
    </source>
</reference>
<dbReference type="Gene3D" id="3.40.50.10320">
    <property type="entry name" value="LmbE-like"/>
    <property type="match status" value="1"/>
</dbReference>
<protein>
    <submittedName>
        <fullName evidence="2">PIG-L deacetylase family protein</fullName>
        <ecNumber evidence="2">3.5.1.-</ecNumber>
    </submittedName>
</protein>
<name>A0ABV9RLK3_9PSEU</name>
<proteinExistence type="predicted"/>
<dbReference type="EMBL" id="JBHSIM010000023">
    <property type="protein sequence ID" value="MFC4833082.1"/>
    <property type="molecule type" value="Genomic_DNA"/>
</dbReference>
<dbReference type="GO" id="GO:0016787">
    <property type="term" value="F:hydrolase activity"/>
    <property type="evidence" value="ECO:0007669"/>
    <property type="project" value="UniProtKB-KW"/>
</dbReference>
<dbReference type="EC" id="3.5.1.-" evidence="2"/>
<keyword evidence="2" id="KW-0378">Hydrolase</keyword>
<gene>
    <name evidence="2" type="ORF">ACFPEL_11765</name>
</gene>
<evidence type="ECO:0000313" key="3">
    <source>
        <dbReference type="Proteomes" id="UP001595909"/>
    </source>
</evidence>
<dbReference type="InterPro" id="IPR003737">
    <property type="entry name" value="GlcNAc_PI_deacetylase-related"/>
</dbReference>
<evidence type="ECO:0000256" key="1">
    <source>
        <dbReference type="ARBA" id="ARBA00022833"/>
    </source>
</evidence>
<evidence type="ECO:0000313" key="2">
    <source>
        <dbReference type="EMBL" id="MFC4833082.1"/>
    </source>
</evidence>
<accession>A0ABV9RLK3</accession>
<dbReference type="RefSeq" id="WP_274187201.1">
    <property type="nucleotide sequence ID" value="NZ_BAABHN010000023.1"/>
</dbReference>
<keyword evidence="1" id="KW-0862">Zinc</keyword>